<evidence type="ECO:0000256" key="2">
    <source>
        <dbReference type="SAM" id="Phobius"/>
    </source>
</evidence>
<dbReference type="Proteomes" id="UP000027120">
    <property type="component" value="Unassembled WGS sequence"/>
</dbReference>
<keyword evidence="2" id="KW-0472">Membrane</keyword>
<evidence type="ECO:0000313" key="4">
    <source>
        <dbReference type="EMBL" id="KDO79726.1"/>
    </source>
</evidence>
<evidence type="ECO:0000256" key="3">
    <source>
        <dbReference type="SAM" id="SignalP"/>
    </source>
</evidence>
<evidence type="ECO:0008006" key="6">
    <source>
        <dbReference type="Google" id="ProtNLM"/>
    </source>
</evidence>
<dbReference type="PANTHER" id="PTHR14255">
    <property type="entry name" value="CEREBLON"/>
    <property type="match status" value="1"/>
</dbReference>
<protein>
    <recommendedName>
        <fullName evidence="6">Solute carrier family 40 protein</fullName>
    </recommendedName>
</protein>
<comment type="similarity">
    <text evidence="1">Belongs to the 4-toluene sulfonate uptake permease (TSUP) (TC 2.A.102) family.</text>
</comment>
<keyword evidence="5" id="KW-1185">Reference proteome</keyword>
<proteinExistence type="inferred from homology"/>
<sequence length="234" mass="26022">MWLVLILAFFFFSEIVTWLLESSALLVNPCPSSGRTAESAEYKPLPGKQTRNLQKVTILENIRWKELGFLSFIRLAYLVPQIAKNHTATFSSAYQVLNSLHVPVSVGVFPYEAIGLYEGLRVIASKGEESRNCSLQQLAQWCACGIVAGLLGIDADSLWDLYSWSSWPSAAATFGMTFSPSMSVVEFYLPNGFPVPYALYFIAVAFIAAFTGTYIMNNMIDKTGRKSLITFDIH</sequence>
<keyword evidence="3" id="KW-0732">Signal</keyword>
<keyword evidence="2" id="KW-0812">Transmembrane</keyword>
<evidence type="ECO:0000313" key="5">
    <source>
        <dbReference type="Proteomes" id="UP000027120"/>
    </source>
</evidence>
<accession>A0A067GWR1</accession>
<reference evidence="4 5" key="1">
    <citation type="submission" date="2014-04" db="EMBL/GenBank/DDBJ databases">
        <authorList>
            <consortium name="International Citrus Genome Consortium"/>
            <person name="Gmitter F."/>
            <person name="Chen C."/>
            <person name="Farmerie W."/>
            <person name="Harkins T."/>
            <person name="Desany B."/>
            <person name="Mohiuddin M."/>
            <person name="Kodira C."/>
            <person name="Borodovsky M."/>
            <person name="Lomsadze A."/>
            <person name="Burns P."/>
            <person name="Jenkins J."/>
            <person name="Prochnik S."/>
            <person name="Shu S."/>
            <person name="Chapman J."/>
            <person name="Pitluck S."/>
            <person name="Schmutz J."/>
            <person name="Rokhsar D."/>
        </authorList>
    </citation>
    <scope>NUCLEOTIDE SEQUENCE</scope>
</reference>
<keyword evidence="2" id="KW-1133">Transmembrane helix</keyword>
<feature type="chain" id="PRO_5001638245" description="Solute carrier family 40 protein" evidence="3">
    <location>
        <begin position="18"/>
        <end position="234"/>
    </location>
</feature>
<name>A0A067GWR1_CITSI</name>
<gene>
    <name evidence="4" type="ORF">CISIN_1g039794mg</name>
</gene>
<evidence type="ECO:0000256" key="1">
    <source>
        <dbReference type="ARBA" id="ARBA00009142"/>
    </source>
</evidence>
<dbReference type="EMBL" id="KK784877">
    <property type="protein sequence ID" value="KDO79726.1"/>
    <property type="molecule type" value="Genomic_DNA"/>
</dbReference>
<feature type="signal peptide" evidence="3">
    <location>
        <begin position="1"/>
        <end position="17"/>
    </location>
</feature>
<organism evidence="4 5">
    <name type="scientific">Citrus sinensis</name>
    <name type="common">Sweet orange</name>
    <name type="synonym">Citrus aurantium var. sinensis</name>
    <dbReference type="NCBI Taxonomy" id="2711"/>
    <lineage>
        <taxon>Eukaryota</taxon>
        <taxon>Viridiplantae</taxon>
        <taxon>Streptophyta</taxon>
        <taxon>Embryophyta</taxon>
        <taxon>Tracheophyta</taxon>
        <taxon>Spermatophyta</taxon>
        <taxon>Magnoliopsida</taxon>
        <taxon>eudicotyledons</taxon>
        <taxon>Gunneridae</taxon>
        <taxon>Pentapetalae</taxon>
        <taxon>rosids</taxon>
        <taxon>malvids</taxon>
        <taxon>Sapindales</taxon>
        <taxon>Rutaceae</taxon>
        <taxon>Aurantioideae</taxon>
        <taxon>Citrus</taxon>
    </lineage>
</organism>
<dbReference type="AlphaFoldDB" id="A0A067GWR1"/>
<dbReference type="PANTHER" id="PTHR14255:SF46">
    <property type="entry name" value="SULFITE EXPORTER TAUE_SAFE"/>
    <property type="match status" value="1"/>
</dbReference>
<feature type="transmembrane region" description="Helical" evidence="2">
    <location>
        <begin position="197"/>
        <end position="216"/>
    </location>
</feature>